<dbReference type="EMBL" id="QDEB01063584">
    <property type="protein sequence ID" value="RZC36271.1"/>
    <property type="molecule type" value="Genomic_DNA"/>
</dbReference>
<gene>
    <name evidence="11" type="ORF">BDFB_001691</name>
</gene>
<protein>
    <recommendedName>
        <fullName evidence="3 7">Exocyst complex component 2</fullName>
    </recommendedName>
</protein>
<dbReference type="InterPro" id="IPR002909">
    <property type="entry name" value="IPT_dom"/>
</dbReference>
<dbReference type="FunFam" id="2.60.40.10:FF:000196">
    <property type="entry name" value="Exocyst complex component 2"/>
    <property type="match status" value="1"/>
</dbReference>
<feature type="coiled-coil region" evidence="8">
    <location>
        <begin position="312"/>
        <end position="339"/>
    </location>
</feature>
<dbReference type="GO" id="GO:0048731">
    <property type="term" value="P:system development"/>
    <property type="evidence" value="ECO:0007669"/>
    <property type="project" value="UniProtKB-ARBA"/>
</dbReference>
<name>A0A482VTI9_ASBVE</name>
<comment type="similarity">
    <text evidence="2 7">Belongs to the SEC5 family.</text>
</comment>
<keyword evidence="6 7" id="KW-0653">Protein transport</keyword>
<accession>A0A482VTI9</accession>
<dbReference type="SUPFAM" id="SSF81296">
    <property type="entry name" value="E set domains"/>
    <property type="match status" value="1"/>
</dbReference>
<comment type="subunit">
    <text evidence="7">Component of the exocyst complex.</text>
</comment>
<keyword evidence="8" id="KW-0175">Coiled coil</keyword>
<comment type="caution">
    <text evidence="11">The sequence shown here is derived from an EMBL/GenBank/DDBJ whole genome shotgun (WGS) entry which is preliminary data.</text>
</comment>
<dbReference type="GO" id="GO:0000145">
    <property type="term" value="C:exocyst"/>
    <property type="evidence" value="ECO:0007669"/>
    <property type="project" value="UniProtKB-UniRule"/>
</dbReference>
<evidence type="ECO:0000313" key="11">
    <source>
        <dbReference type="EMBL" id="RZC36271.1"/>
    </source>
</evidence>
<reference evidence="11 12" key="1">
    <citation type="submission" date="2017-03" db="EMBL/GenBank/DDBJ databases">
        <title>Genome of the blue death feigning beetle - Asbolus verrucosus.</title>
        <authorList>
            <person name="Rider S.D."/>
        </authorList>
    </citation>
    <scope>NUCLEOTIDE SEQUENCE [LARGE SCALE GENOMIC DNA]</scope>
    <source>
        <strain evidence="11">Butters</strain>
        <tissue evidence="11">Head and leg muscle</tissue>
    </source>
</reference>
<evidence type="ECO:0000256" key="1">
    <source>
        <dbReference type="ARBA" id="ARBA00002660"/>
    </source>
</evidence>
<dbReference type="GO" id="GO:0048468">
    <property type="term" value="P:cell development"/>
    <property type="evidence" value="ECO:0007669"/>
    <property type="project" value="UniProtKB-ARBA"/>
</dbReference>
<dbReference type="InterPro" id="IPR013783">
    <property type="entry name" value="Ig-like_fold"/>
</dbReference>
<evidence type="ECO:0000256" key="6">
    <source>
        <dbReference type="ARBA" id="ARBA00022927"/>
    </source>
</evidence>
<organism evidence="11 12">
    <name type="scientific">Asbolus verrucosus</name>
    <name type="common">Desert ironclad beetle</name>
    <dbReference type="NCBI Taxonomy" id="1661398"/>
    <lineage>
        <taxon>Eukaryota</taxon>
        <taxon>Metazoa</taxon>
        <taxon>Ecdysozoa</taxon>
        <taxon>Arthropoda</taxon>
        <taxon>Hexapoda</taxon>
        <taxon>Insecta</taxon>
        <taxon>Pterygota</taxon>
        <taxon>Neoptera</taxon>
        <taxon>Endopterygota</taxon>
        <taxon>Coleoptera</taxon>
        <taxon>Polyphaga</taxon>
        <taxon>Cucujiformia</taxon>
        <taxon>Tenebrionidae</taxon>
        <taxon>Pimeliinae</taxon>
        <taxon>Asbolus</taxon>
    </lineage>
</organism>
<sequence>MAPPPVVTGLSPNEGLPGTRITIRGENFGSKATDLIGLTICGFDCLLSAEWKSPNKIIAISGPIKGKGEVIVTTRLGGMGTCNVTFKGYHETIGPMKESAVWVEETTPLFVWGRHSLSPSSYQQEDPLGLSVEGSDKKFPEDDLMSYFPDKSGNIAANHFSAGWFLLENHHATSFNDLQAGLLHLRRKVEGQKEGQLSFLKANIGSVMDQIDTLVNLREKYEADLSKFGSEPTLKLEKSIKESEREGRKLFDDVLARRDRAEKTRNALNVLARFKFLFCLPCVIDRNIKKAEYDIVINDYIRVKNLFNKTDVPIFKSALNEVEKRIKDLQKKLHMDLQTMPITVEQQKRLIRYLVNLDCPYDPAWDAIKSRSDFINEKIKLIYNFHKSTDKLDASKSKSNVTSKYSKYNPPAPSDLNTVPGNVNFIDEICLSVSETFPDLWKIGQAYFSGELRVKVEAGRHVEFKHIVMTIMESFCKSIRSSIIPNTLDKNDKTALGTWTIPEHEEVAPFLPEILRCVRSTYVALIKLDLPSEALDIVSLLLLDLRIHCMSTLFKQAAEQIKQLNENWKIDFSGNYVGITELPIKFERIIQDVIQIVKESVLSTEQREISLLENSTAHKELDKQIEAVLTSFHNVLSNLSSDEGCEDDEDTSPVVSQLIGTPVNGYKTNYTNNNMPIWEHRLLITLSNCLYTKNIVFDNILKKFKESGFPAPETPIKNTKDKLDTLEKSILEKYLEQKSDPLVGTIEPSMYLGRFDWDIDITPNNIRPYAKECINNVIHVHSEVNSISSSLLESVLPQVVLTIAEELYRLMSCVQKFSKGGAQQATADITALQIFFDHYCTSKARSYFQEALDIIPPLENSESTIVQDILKQCKARMRIQLLCLTSQANGPVNKRSH</sequence>
<dbReference type="CDD" id="cd00603">
    <property type="entry name" value="IPT_PCSR"/>
    <property type="match status" value="1"/>
</dbReference>
<feature type="domain" description="Exocyst complex component EXOC2/Sec5 N-terminal" evidence="10">
    <location>
        <begin position="125"/>
        <end position="884"/>
    </location>
</feature>
<dbReference type="GO" id="GO:0006887">
    <property type="term" value="P:exocytosis"/>
    <property type="evidence" value="ECO:0007669"/>
    <property type="project" value="UniProtKB-KW"/>
</dbReference>
<dbReference type="InterPro" id="IPR029175">
    <property type="entry name" value="EXOC2/Sec5"/>
</dbReference>
<keyword evidence="12" id="KW-1185">Reference proteome</keyword>
<evidence type="ECO:0000256" key="2">
    <source>
        <dbReference type="ARBA" id="ARBA00010578"/>
    </source>
</evidence>
<dbReference type="AlphaFoldDB" id="A0A482VTI9"/>
<evidence type="ECO:0000259" key="9">
    <source>
        <dbReference type="Pfam" id="PF01833"/>
    </source>
</evidence>
<dbReference type="InterPro" id="IPR039481">
    <property type="entry name" value="EXOC2/Sec5_N_dom"/>
</dbReference>
<dbReference type="Gene3D" id="2.60.40.10">
    <property type="entry name" value="Immunoglobulins"/>
    <property type="match status" value="1"/>
</dbReference>
<dbReference type="GO" id="GO:0006893">
    <property type="term" value="P:Golgi to plasma membrane transport"/>
    <property type="evidence" value="ECO:0007669"/>
    <property type="project" value="UniProtKB-UniRule"/>
</dbReference>
<dbReference type="STRING" id="1661398.A0A482VTI9"/>
<evidence type="ECO:0000256" key="4">
    <source>
        <dbReference type="ARBA" id="ARBA00022448"/>
    </source>
</evidence>
<evidence type="ECO:0000256" key="5">
    <source>
        <dbReference type="ARBA" id="ARBA00022483"/>
    </source>
</evidence>
<dbReference type="PANTHER" id="PTHR13043:SF1">
    <property type="entry name" value="EXOCYST COMPLEX COMPONENT 2"/>
    <property type="match status" value="1"/>
</dbReference>
<evidence type="ECO:0000256" key="8">
    <source>
        <dbReference type="SAM" id="Coils"/>
    </source>
</evidence>
<dbReference type="GO" id="GO:0015031">
    <property type="term" value="P:protein transport"/>
    <property type="evidence" value="ECO:0007669"/>
    <property type="project" value="UniProtKB-KW"/>
</dbReference>
<dbReference type="Proteomes" id="UP000292052">
    <property type="component" value="Unassembled WGS sequence"/>
</dbReference>
<evidence type="ECO:0000259" key="10">
    <source>
        <dbReference type="Pfam" id="PF15469"/>
    </source>
</evidence>
<keyword evidence="5 7" id="KW-0268">Exocytosis</keyword>
<dbReference type="InterPro" id="IPR014756">
    <property type="entry name" value="Ig_E-set"/>
</dbReference>
<evidence type="ECO:0000313" key="12">
    <source>
        <dbReference type="Proteomes" id="UP000292052"/>
    </source>
</evidence>
<evidence type="ECO:0000256" key="7">
    <source>
        <dbReference type="RuleBase" id="RU365069"/>
    </source>
</evidence>
<proteinExistence type="inferred from homology"/>
<dbReference type="PANTHER" id="PTHR13043">
    <property type="entry name" value="EXOCYST COMPLEX COMPONENT SEC5"/>
    <property type="match status" value="1"/>
</dbReference>
<comment type="function">
    <text evidence="1 7">Component of the exocyst complex involved in the docking of exocytic vesicles with fusion sites on the plasma membrane.</text>
</comment>
<dbReference type="OrthoDB" id="26242at2759"/>
<feature type="domain" description="IPT/TIG" evidence="9">
    <location>
        <begin position="5"/>
        <end position="86"/>
    </location>
</feature>
<dbReference type="Pfam" id="PF01833">
    <property type="entry name" value="TIG"/>
    <property type="match status" value="1"/>
</dbReference>
<keyword evidence="4 7" id="KW-0813">Transport</keyword>
<dbReference type="Pfam" id="PF15469">
    <property type="entry name" value="Sec5"/>
    <property type="match status" value="1"/>
</dbReference>
<evidence type="ECO:0000256" key="3">
    <source>
        <dbReference type="ARBA" id="ARBA00017526"/>
    </source>
</evidence>